<accession>A0A368EM88</accession>
<evidence type="ECO:0000313" key="2">
    <source>
        <dbReference type="Proteomes" id="UP000252289"/>
    </source>
</evidence>
<reference evidence="1 2" key="1">
    <citation type="journal article" date="2018" name="Microbiome">
        <title>Fine metagenomic profile of the Mediterranean stratified and mixed water columns revealed by assembly and recruitment.</title>
        <authorList>
            <person name="Haro-Moreno J.M."/>
            <person name="Lopez-Perez M."/>
            <person name="De La Torre J.R."/>
            <person name="Picazo A."/>
            <person name="Camacho A."/>
            <person name="Rodriguez-Valera F."/>
        </authorList>
    </citation>
    <scope>NUCLEOTIDE SEQUENCE [LARGE SCALE GENOMIC DNA]</scope>
    <source>
        <strain evidence="1">MED-G50</strain>
    </source>
</reference>
<protein>
    <recommendedName>
        <fullName evidence="3">VOC domain-containing protein</fullName>
    </recommendedName>
</protein>
<dbReference type="Pfam" id="PF13669">
    <property type="entry name" value="Glyoxalase_4"/>
    <property type="match status" value="1"/>
</dbReference>
<dbReference type="Gene3D" id="3.10.180.10">
    <property type="entry name" value="2,3-Dihydroxybiphenyl 1,2-Dioxygenase, domain 1"/>
    <property type="match status" value="1"/>
</dbReference>
<dbReference type="Proteomes" id="UP000252289">
    <property type="component" value="Unassembled WGS sequence"/>
</dbReference>
<dbReference type="AlphaFoldDB" id="A0A368EM88"/>
<dbReference type="SUPFAM" id="SSF54593">
    <property type="entry name" value="Glyoxalase/Bleomycin resistance protein/Dihydroxybiphenyl dioxygenase"/>
    <property type="match status" value="1"/>
</dbReference>
<evidence type="ECO:0000313" key="1">
    <source>
        <dbReference type="EMBL" id="RCL85038.1"/>
    </source>
</evidence>
<name>A0A368EM88_9PROT</name>
<comment type="caution">
    <text evidence="1">The sequence shown here is derived from an EMBL/GenBank/DDBJ whole genome shotgun (WGS) entry which is preliminary data.</text>
</comment>
<organism evidence="1 2">
    <name type="scientific">PS1 clade bacterium</name>
    <dbReference type="NCBI Taxonomy" id="2175152"/>
    <lineage>
        <taxon>Bacteria</taxon>
        <taxon>Pseudomonadati</taxon>
        <taxon>Pseudomonadota</taxon>
        <taxon>Alphaproteobacteria</taxon>
        <taxon>PS1 clade</taxon>
    </lineage>
</organism>
<proteinExistence type="predicted"/>
<evidence type="ECO:0008006" key="3">
    <source>
        <dbReference type="Google" id="ProtNLM"/>
    </source>
</evidence>
<dbReference type="EMBL" id="QOQK01000005">
    <property type="protein sequence ID" value="RCL85038.1"/>
    <property type="molecule type" value="Genomic_DNA"/>
</dbReference>
<dbReference type="InterPro" id="IPR029068">
    <property type="entry name" value="Glyas_Bleomycin-R_OHBP_Dase"/>
</dbReference>
<sequence>MMKILRLHRVEYFVNDVEEAEVNFSKLLNTKFIDHQEQTRPFGSLSLMNIELGTELVAPVPGGVLDPVLTANGQGILTIVYEVEDINDTREYLIEHGFEILNDAVIPVAGGEVYHQISLTASEQTANIVITYLQVTQA</sequence>
<gene>
    <name evidence="1" type="ORF">DBW64_01985</name>
</gene>